<reference evidence="2" key="1">
    <citation type="submission" date="2019-12" db="UniProtKB">
        <authorList>
            <consortium name="WormBaseParasite"/>
        </authorList>
    </citation>
    <scope>IDENTIFICATION</scope>
</reference>
<organism evidence="1 2">
    <name type="scientific">Trichuris muris</name>
    <name type="common">Mouse whipworm</name>
    <dbReference type="NCBI Taxonomy" id="70415"/>
    <lineage>
        <taxon>Eukaryota</taxon>
        <taxon>Metazoa</taxon>
        <taxon>Ecdysozoa</taxon>
        <taxon>Nematoda</taxon>
        <taxon>Enoplea</taxon>
        <taxon>Dorylaimia</taxon>
        <taxon>Trichinellida</taxon>
        <taxon>Trichuridae</taxon>
        <taxon>Trichuris</taxon>
    </lineage>
</organism>
<evidence type="ECO:0000313" key="2">
    <source>
        <dbReference type="WBParaSite" id="TMUE_1000004811.1"/>
    </source>
</evidence>
<evidence type="ECO:0000313" key="1">
    <source>
        <dbReference type="Proteomes" id="UP000046395"/>
    </source>
</evidence>
<name>A0A5S6QBV1_TRIMR</name>
<dbReference type="WBParaSite" id="TMUE_1000004811.1">
    <property type="protein sequence ID" value="TMUE_1000004811.1"/>
    <property type="gene ID" value="WBGene00302545"/>
</dbReference>
<keyword evidence="1" id="KW-1185">Reference proteome</keyword>
<accession>A0A5S6QBV1</accession>
<proteinExistence type="predicted"/>
<dbReference type="AlphaFoldDB" id="A0A5S6QBV1"/>
<dbReference type="Proteomes" id="UP000046395">
    <property type="component" value="Unassembled WGS sequence"/>
</dbReference>
<protein>
    <submittedName>
        <fullName evidence="2">Uncharacterized protein</fullName>
    </submittedName>
</protein>
<sequence length="205" mass="21133">MRTAVGSNELEGYLLATPADMHSFVRPSGAYTEEDIGNTAPIAQPQGAVQQSVPSVHSGLSLSTPSPVAPGLYSTPIVQSICRGHKTAAGATAAIPGNSSPHRMPSPLFPGSIVHNAQQAPTLLTTQMSLTHYGSGLRAMTAFGGISSAPPNLAANLRRHHCKLCPAVSVPFACLFAYVASVRFRDADTTTKGSAGFALSAFGFG</sequence>